<dbReference type="Pfam" id="PF04857">
    <property type="entry name" value="CAF1"/>
    <property type="match status" value="1"/>
</dbReference>
<dbReference type="EMBL" id="CABPRJ010000517">
    <property type="protein sequence ID" value="VVC30454.1"/>
    <property type="molecule type" value="Genomic_DNA"/>
</dbReference>
<dbReference type="OrthoDB" id="414075at2759"/>
<dbReference type="GO" id="GO:0003723">
    <property type="term" value="F:RNA binding"/>
    <property type="evidence" value="ECO:0007669"/>
    <property type="project" value="TreeGrafter"/>
</dbReference>
<proteinExistence type="inferred from homology"/>
<dbReference type="SUPFAM" id="SSF53098">
    <property type="entry name" value="Ribonuclease H-like"/>
    <property type="match status" value="1"/>
</dbReference>
<keyword evidence="4" id="KW-1185">Reference proteome</keyword>
<comment type="similarity">
    <text evidence="1">Belongs to the CAF1 family.</text>
</comment>
<evidence type="ECO:0000256" key="1">
    <source>
        <dbReference type="ARBA" id="ARBA00008372"/>
    </source>
</evidence>
<keyword evidence="2" id="KW-1133">Transmembrane helix</keyword>
<evidence type="ECO:0000313" key="4">
    <source>
        <dbReference type="Proteomes" id="UP000325440"/>
    </source>
</evidence>
<keyword evidence="2" id="KW-0812">Transmembrane</keyword>
<dbReference type="PANTHER" id="PTHR15092:SF44">
    <property type="entry name" value="POLY(A)-SPECIFIC RIBONUCLEASE PARN"/>
    <property type="match status" value="1"/>
</dbReference>
<feature type="transmembrane region" description="Helical" evidence="2">
    <location>
        <begin position="514"/>
        <end position="532"/>
    </location>
</feature>
<dbReference type="GO" id="GO:0000289">
    <property type="term" value="P:nuclear-transcribed mRNA poly(A) tail shortening"/>
    <property type="evidence" value="ECO:0007669"/>
    <property type="project" value="TreeGrafter"/>
</dbReference>
<sequence length="534" mass="63253">MCEITSDNFYSELPVIEAAINESSFISIDMEFSKIDDIIYQPFSYFDIPKERYSLLRKKVSDITCIQFGLSIFTYDITKKTFNTRAYSIYTFPQTFCKSNSEVHFQISCMEFLNRHKFDFNKLFSRGVPYLTDEQEIMIKLEMSDDLFFENYFENTSRFIKVKIELDKILKIISTWYDNAKYGETQFFKTNECSESACIILMQYYLLKNYKNILIHEVKSGLNITKVKQINDVDLLNNSLYKKNLKQSLFDNMMGIKYLLKLLFKLKKPLIGHNCSLDLLILCNQFFEPLPENFKDFQIFVSRNFGPIYDTKLLCKELKRVIPKNYNWKGNSLPEIYSFLTNGDGRRIPILINIELSGIKEPQETKFHDAGWDAYYTGYCFIRIVHIIKCMSNKRETDFQTFNFTEFLKIVEPFKNKFYTQRSITNFIDLKTDSHENQINYLIIQNKGMFYKSLDVNKLTSRLKEVCAFDIKLLSNYTALIVSPCRNKRIIDGLKSEYMVDEYSDYQRRRKNQYIVGLSLMICTPIIILLYLKK</sequence>
<dbReference type="GO" id="GO:0005634">
    <property type="term" value="C:nucleus"/>
    <property type="evidence" value="ECO:0007669"/>
    <property type="project" value="TreeGrafter"/>
</dbReference>
<dbReference type="GO" id="GO:0000175">
    <property type="term" value="F:3'-5'-RNA exonuclease activity"/>
    <property type="evidence" value="ECO:0007669"/>
    <property type="project" value="TreeGrafter"/>
</dbReference>
<dbReference type="InterPro" id="IPR006941">
    <property type="entry name" value="RNase_CAF1"/>
</dbReference>
<keyword evidence="2" id="KW-0472">Membrane</keyword>
<dbReference type="GO" id="GO:1990432">
    <property type="term" value="P:siRNA 3'-end processing"/>
    <property type="evidence" value="ECO:0007669"/>
    <property type="project" value="TreeGrafter"/>
</dbReference>
<dbReference type="Proteomes" id="UP000325440">
    <property type="component" value="Unassembled WGS sequence"/>
</dbReference>
<dbReference type="InterPro" id="IPR051181">
    <property type="entry name" value="CAF1_poly(A)_ribonucleases"/>
</dbReference>
<dbReference type="InterPro" id="IPR012337">
    <property type="entry name" value="RNaseH-like_sf"/>
</dbReference>
<protein>
    <submittedName>
        <fullName evidence="3">Ribonuclease H-like domain,Ribonuclease CAF1</fullName>
    </submittedName>
</protein>
<dbReference type="InterPro" id="IPR036397">
    <property type="entry name" value="RNaseH_sf"/>
</dbReference>
<dbReference type="Gene3D" id="3.30.420.10">
    <property type="entry name" value="Ribonuclease H-like superfamily/Ribonuclease H"/>
    <property type="match status" value="2"/>
</dbReference>
<organism evidence="3 4">
    <name type="scientific">Cinara cedri</name>
    <dbReference type="NCBI Taxonomy" id="506608"/>
    <lineage>
        <taxon>Eukaryota</taxon>
        <taxon>Metazoa</taxon>
        <taxon>Ecdysozoa</taxon>
        <taxon>Arthropoda</taxon>
        <taxon>Hexapoda</taxon>
        <taxon>Insecta</taxon>
        <taxon>Pterygota</taxon>
        <taxon>Neoptera</taxon>
        <taxon>Paraneoptera</taxon>
        <taxon>Hemiptera</taxon>
        <taxon>Sternorrhyncha</taxon>
        <taxon>Aphidomorpha</taxon>
        <taxon>Aphidoidea</taxon>
        <taxon>Aphididae</taxon>
        <taxon>Lachninae</taxon>
        <taxon>Cinara</taxon>
    </lineage>
</organism>
<reference evidence="3 4" key="1">
    <citation type="submission" date="2019-08" db="EMBL/GenBank/DDBJ databases">
        <authorList>
            <person name="Alioto T."/>
            <person name="Alioto T."/>
            <person name="Gomez Garrido J."/>
        </authorList>
    </citation>
    <scope>NUCLEOTIDE SEQUENCE [LARGE SCALE GENOMIC DNA]</scope>
</reference>
<name>A0A5E4MDU8_9HEMI</name>
<evidence type="ECO:0000256" key="2">
    <source>
        <dbReference type="SAM" id="Phobius"/>
    </source>
</evidence>
<accession>A0A5E4MDU8</accession>
<evidence type="ECO:0000313" key="3">
    <source>
        <dbReference type="EMBL" id="VVC30454.1"/>
    </source>
</evidence>
<dbReference type="PANTHER" id="PTHR15092">
    <property type="entry name" value="POLY A -SPECIFIC RIBONUCLEASE/TARGET OF EGR1, MEMBER 1"/>
    <property type="match status" value="1"/>
</dbReference>
<dbReference type="GO" id="GO:1990431">
    <property type="term" value="P:priRNA 3'-end processing"/>
    <property type="evidence" value="ECO:0007669"/>
    <property type="project" value="TreeGrafter"/>
</dbReference>
<dbReference type="AlphaFoldDB" id="A0A5E4MDU8"/>
<gene>
    <name evidence="3" type="ORF">CINCED_3A002739</name>
</gene>